<comment type="caution">
    <text evidence="1">The sequence shown here is derived from an EMBL/GenBank/DDBJ whole genome shotgun (WGS) entry which is preliminary data.</text>
</comment>
<evidence type="ECO:0000313" key="1">
    <source>
        <dbReference type="EMBL" id="KAK6352257.1"/>
    </source>
</evidence>
<evidence type="ECO:0000313" key="2">
    <source>
        <dbReference type="Proteomes" id="UP001373714"/>
    </source>
</evidence>
<proteinExistence type="predicted"/>
<protein>
    <recommendedName>
        <fullName evidence="3">F-box domain-containing protein</fullName>
    </recommendedName>
</protein>
<dbReference type="Proteomes" id="UP001373714">
    <property type="component" value="Unassembled WGS sequence"/>
</dbReference>
<organism evidence="1 2">
    <name type="scientific">Orbilia blumenaviensis</name>
    <dbReference type="NCBI Taxonomy" id="1796055"/>
    <lineage>
        <taxon>Eukaryota</taxon>
        <taxon>Fungi</taxon>
        <taxon>Dikarya</taxon>
        <taxon>Ascomycota</taxon>
        <taxon>Pezizomycotina</taxon>
        <taxon>Orbiliomycetes</taxon>
        <taxon>Orbiliales</taxon>
        <taxon>Orbiliaceae</taxon>
        <taxon>Orbilia</taxon>
    </lineage>
</organism>
<evidence type="ECO:0008006" key="3">
    <source>
        <dbReference type="Google" id="ProtNLM"/>
    </source>
</evidence>
<dbReference type="EMBL" id="JAVHNS010000006">
    <property type="protein sequence ID" value="KAK6352257.1"/>
    <property type="molecule type" value="Genomic_DNA"/>
</dbReference>
<gene>
    <name evidence="1" type="ORF">TWF730_009088</name>
</gene>
<accession>A0AAV9V0L4</accession>
<keyword evidence="2" id="KW-1185">Reference proteome</keyword>
<name>A0AAV9V0L4_9PEZI</name>
<reference evidence="1 2" key="1">
    <citation type="submission" date="2019-10" db="EMBL/GenBank/DDBJ databases">
        <authorList>
            <person name="Palmer J.M."/>
        </authorList>
    </citation>
    <scope>NUCLEOTIDE SEQUENCE [LARGE SCALE GENOMIC DNA]</scope>
    <source>
        <strain evidence="1 2">TWF730</strain>
    </source>
</reference>
<dbReference type="AlphaFoldDB" id="A0AAV9V0L4"/>
<sequence>MATNPSATQIALKIPELLESIIIWSLHLHYVYDDRCRRVNQLRRVAKAWRTTIDHNPTLRVFAFRDPLNTSPETNPHLATFCRPYCRALEYELAAVMEMRSHSPRKAIGFAEFQKVSHSISMEHSPLIKGYRKNRRVPRCLASDVFITKPTLPSVYLRFSGSSDHDWLEALKGIARPRDYVHNHFDNFEYDYNVSSPTGVTAKDLIQELEKAIKSFYKLASGSFMILKIEVWIGDPDLLKERPQSIPGWQVRMIWEPCLWKR</sequence>